<keyword evidence="3" id="KW-1185">Reference proteome</keyword>
<sequence>MLRVFDAREPTNQGKVYLQNKTLNTNAVKLLAMTKDSTFVVVMCEREVLIVDLSVDKVTQTLTFNNVPVILSAFSRSNEHVFVVTPTHIVQCFKLSTGAMVMNCKLQLEEQHREDAHTAQASSRDQLTSRTGSKTPASASSRRKAKGQREKDKELVSTVVTSEDDHFLLAGTSLGRMFVLHVPTSLQVCVLTTSQSQLQHVTYFTSAIWFQHVVTVDAQGLVKLWNLRPLVTRARTLVMDIITDNDLLNEEEKKLDLRSYFKHYQERWNDRMFLNGPDISSFYKKPPPADIFNVLDGMDPSLKAPSIWQSSCCLSDCTDVCAVSSGSSLNEVKVIL</sequence>
<dbReference type="InterPro" id="IPR015943">
    <property type="entry name" value="WD40/YVTN_repeat-like_dom_sf"/>
</dbReference>
<evidence type="ECO:0000313" key="2">
    <source>
        <dbReference type="EMBL" id="PVD37683.1"/>
    </source>
</evidence>
<dbReference type="OrthoDB" id="6129502at2759"/>
<name>A0A2T7PW96_POMCA</name>
<gene>
    <name evidence="2" type="ORF">C0Q70_00283</name>
</gene>
<dbReference type="SUPFAM" id="SSF50978">
    <property type="entry name" value="WD40 repeat-like"/>
    <property type="match status" value="1"/>
</dbReference>
<dbReference type="InterPro" id="IPR036322">
    <property type="entry name" value="WD40_repeat_dom_sf"/>
</dbReference>
<reference evidence="2 3" key="1">
    <citation type="submission" date="2018-04" db="EMBL/GenBank/DDBJ databases">
        <title>The genome of golden apple snail Pomacea canaliculata provides insight into stress tolerance and invasive adaptation.</title>
        <authorList>
            <person name="Liu C."/>
            <person name="Liu B."/>
            <person name="Ren Y."/>
            <person name="Zhang Y."/>
            <person name="Wang H."/>
            <person name="Li S."/>
            <person name="Jiang F."/>
            <person name="Yin L."/>
            <person name="Zhang G."/>
            <person name="Qian W."/>
            <person name="Fan W."/>
        </authorList>
    </citation>
    <scope>NUCLEOTIDE SEQUENCE [LARGE SCALE GENOMIC DNA]</scope>
    <source>
        <strain evidence="2">SZHN2017</strain>
        <tissue evidence="2">Muscle</tissue>
    </source>
</reference>
<feature type="region of interest" description="Disordered" evidence="1">
    <location>
        <begin position="115"/>
        <end position="155"/>
    </location>
</feature>
<accession>A0A2T7PW96</accession>
<dbReference type="AlphaFoldDB" id="A0A2T7PW96"/>
<comment type="caution">
    <text evidence="2">The sequence shown here is derived from an EMBL/GenBank/DDBJ whole genome shotgun (WGS) entry which is preliminary data.</text>
</comment>
<dbReference type="Proteomes" id="UP000245119">
    <property type="component" value="Linkage Group LG1"/>
</dbReference>
<feature type="compositionally biased region" description="Polar residues" evidence="1">
    <location>
        <begin position="119"/>
        <end position="140"/>
    </location>
</feature>
<evidence type="ECO:0000313" key="3">
    <source>
        <dbReference type="Proteomes" id="UP000245119"/>
    </source>
</evidence>
<proteinExistence type="predicted"/>
<evidence type="ECO:0000256" key="1">
    <source>
        <dbReference type="SAM" id="MobiDB-lite"/>
    </source>
</evidence>
<dbReference type="Gene3D" id="2.130.10.10">
    <property type="entry name" value="YVTN repeat-like/Quinoprotein amine dehydrogenase"/>
    <property type="match status" value="1"/>
</dbReference>
<dbReference type="EMBL" id="PZQS01000001">
    <property type="protein sequence ID" value="PVD37683.1"/>
    <property type="molecule type" value="Genomic_DNA"/>
</dbReference>
<protein>
    <submittedName>
        <fullName evidence="2">Uncharacterized protein</fullName>
    </submittedName>
</protein>
<organism evidence="2 3">
    <name type="scientific">Pomacea canaliculata</name>
    <name type="common">Golden apple snail</name>
    <dbReference type="NCBI Taxonomy" id="400727"/>
    <lineage>
        <taxon>Eukaryota</taxon>
        <taxon>Metazoa</taxon>
        <taxon>Spiralia</taxon>
        <taxon>Lophotrochozoa</taxon>
        <taxon>Mollusca</taxon>
        <taxon>Gastropoda</taxon>
        <taxon>Caenogastropoda</taxon>
        <taxon>Architaenioglossa</taxon>
        <taxon>Ampullarioidea</taxon>
        <taxon>Ampullariidae</taxon>
        <taxon>Pomacea</taxon>
    </lineage>
</organism>